<feature type="compositionally biased region" description="Acidic residues" evidence="1">
    <location>
        <begin position="407"/>
        <end position="422"/>
    </location>
</feature>
<feature type="compositionally biased region" description="Polar residues" evidence="1">
    <location>
        <begin position="664"/>
        <end position="674"/>
    </location>
</feature>
<feature type="domain" description="Myb-like" evidence="2">
    <location>
        <begin position="528"/>
        <end position="576"/>
    </location>
</feature>
<keyword evidence="4" id="KW-1185">Reference proteome</keyword>
<dbReference type="GeneID" id="39599140"/>
<dbReference type="AlphaFoldDB" id="A0A443I7F0"/>
<dbReference type="Gene3D" id="1.10.10.60">
    <property type="entry name" value="Homeodomain-like"/>
    <property type="match status" value="1"/>
</dbReference>
<dbReference type="InterPro" id="IPR001005">
    <property type="entry name" value="SANT/Myb"/>
</dbReference>
<feature type="region of interest" description="Disordered" evidence="1">
    <location>
        <begin position="1"/>
        <end position="21"/>
    </location>
</feature>
<dbReference type="STRING" id="264951.A0A443I7F0"/>
<dbReference type="InterPro" id="IPR018465">
    <property type="entry name" value="Scm3/HJURP"/>
</dbReference>
<dbReference type="InterPro" id="IPR009057">
    <property type="entry name" value="Homeodomain-like_sf"/>
</dbReference>
<evidence type="ECO:0000313" key="3">
    <source>
        <dbReference type="EMBL" id="RWR00031.1"/>
    </source>
</evidence>
<feature type="compositionally biased region" description="Basic and acidic residues" evidence="1">
    <location>
        <begin position="581"/>
        <end position="597"/>
    </location>
</feature>
<gene>
    <name evidence="3" type="ORF">C8Q69DRAFT_45695</name>
</gene>
<organism evidence="3 4">
    <name type="scientific">Byssochlamys spectabilis</name>
    <name type="common">Paecilomyces variotii</name>
    <dbReference type="NCBI Taxonomy" id="264951"/>
    <lineage>
        <taxon>Eukaryota</taxon>
        <taxon>Fungi</taxon>
        <taxon>Dikarya</taxon>
        <taxon>Ascomycota</taxon>
        <taxon>Pezizomycotina</taxon>
        <taxon>Eurotiomycetes</taxon>
        <taxon>Eurotiomycetidae</taxon>
        <taxon>Eurotiales</taxon>
        <taxon>Thermoascaceae</taxon>
        <taxon>Paecilomyces</taxon>
    </lineage>
</organism>
<dbReference type="EMBL" id="RCNU01000001">
    <property type="protein sequence ID" value="RWR00031.1"/>
    <property type="molecule type" value="Genomic_DNA"/>
</dbReference>
<evidence type="ECO:0000313" key="4">
    <source>
        <dbReference type="Proteomes" id="UP000283841"/>
    </source>
</evidence>
<dbReference type="SMART" id="SM00717">
    <property type="entry name" value="SANT"/>
    <property type="match status" value="2"/>
</dbReference>
<dbReference type="GO" id="GO:0046982">
    <property type="term" value="F:protein heterodimerization activity"/>
    <property type="evidence" value="ECO:0007669"/>
    <property type="project" value="InterPro"/>
</dbReference>
<evidence type="ECO:0000259" key="2">
    <source>
        <dbReference type="SMART" id="SM00717"/>
    </source>
</evidence>
<dbReference type="VEuPathDB" id="FungiDB:C8Q69DRAFT_45695"/>
<proteinExistence type="predicted"/>
<dbReference type="SUPFAM" id="SSF46689">
    <property type="entry name" value="Homeodomain-like"/>
    <property type="match status" value="1"/>
</dbReference>
<protein>
    <recommendedName>
        <fullName evidence="2">Myb-like domain-containing protein</fullName>
    </recommendedName>
</protein>
<comment type="caution">
    <text evidence="3">The sequence shown here is derived from an EMBL/GenBank/DDBJ whole genome shotgun (WGS) entry which is preliminary data.</text>
</comment>
<feature type="compositionally biased region" description="Basic and acidic residues" evidence="1">
    <location>
        <begin position="380"/>
        <end position="390"/>
    </location>
</feature>
<dbReference type="PANTHER" id="PTHR15992">
    <property type="entry name" value="HOLLIDAY JUNCTION RECOGNITION PROTEIN"/>
    <property type="match status" value="1"/>
</dbReference>
<dbReference type="Proteomes" id="UP000283841">
    <property type="component" value="Unassembled WGS sequence"/>
</dbReference>
<name>A0A443I7F0_BYSSP</name>
<dbReference type="InterPro" id="IPR009072">
    <property type="entry name" value="Histone-fold"/>
</dbReference>
<dbReference type="Pfam" id="PF10384">
    <property type="entry name" value="Scm3"/>
    <property type="match status" value="1"/>
</dbReference>
<dbReference type="RefSeq" id="XP_028489675.1">
    <property type="nucleotide sequence ID" value="XM_028629863.1"/>
</dbReference>
<evidence type="ECO:0000256" key="1">
    <source>
        <dbReference type="SAM" id="MobiDB-lite"/>
    </source>
</evidence>
<feature type="compositionally biased region" description="Polar residues" evidence="1">
    <location>
        <begin position="623"/>
        <end position="632"/>
    </location>
</feature>
<feature type="region of interest" description="Disordered" evidence="1">
    <location>
        <begin position="84"/>
        <end position="116"/>
    </location>
</feature>
<dbReference type="CDD" id="cd00167">
    <property type="entry name" value="SANT"/>
    <property type="match status" value="1"/>
</dbReference>
<feature type="domain" description="Myb-like" evidence="2">
    <location>
        <begin position="472"/>
        <end position="520"/>
    </location>
</feature>
<feature type="compositionally biased region" description="Polar residues" evidence="1">
    <location>
        <begin position="443"/>
        <end position="475"/>
    </location>
</feature>
<feature type="region of interest" description="Disordered" evidence="1">
    <location>
        <begin position="581"/>
        <end position="611"/>
    </location>
</feature>
<feature type="compositionally biased region" description="Polar residues" evidence="1">
    <location>
        <begin position="703"/>
        <end position="714"/>
    </location>
</feature>
<accession>A0A443I7F0</accession>
<feature type="region of interest" description="Disordered" evidence="1">
    <location>
        <begin position="623"/>
        <end position="714"/>
    </location>
</feature>
<reference evidence="3 4" key="1">
    <citation type="journal article" date="2018" name="Front. Microbiol.">
        <title>Genomic and genetic insights into a cosmopolitan fungus, Paecilomyces variotii (Eurotiales).</title>
        <authorList>
            <person name="Urquhart A.S."/>
            <person name="Mondo S.J."/>
            <person name="Makela M.R."/>
            <person name="Hane J.K."/>
            <person name="Wiebenga A."/>
            <person name="He G."/>
            <person name="Mihaltcheva S."/>
            <person name="Pangilinan J."/>
            <person name="Lipzen A."/>
            <person name="Barry K."/>
            <person name="de Vries R.P."/>
            <person name="Grigoriev I.V."/>
            <person name="Idnurm A."/>
        </authorList>
    </citation>
    <scope>NUCLEOTIDE SEQUENCE [LARGE SCALE GENOMIC DNA]</scope>
    <source>
        <strain evidence="3 4">CBS 101075</strain>
    </source>
</reference>
<dbReference type="PANTHER" id="PTHR15992:SF5">
    <property type="entry name" value="HOLLIDAY JUNCTION RECOGNITION PROTEIN"/>
    <property type="match status" value="1"/>
</dbReference>
<dbReference type="GO" id="GO:0042393">
    <property type="term" value="F:histone binding"/>
    <property type="evidence" value="ECO:0007669"/>
    <property type="project" value="InterPro"/>
</dbReference>
<sequence length="714" mass="78913">MERPSKRPRLSLPGDSEQFPDDFDVQEARARNDLRLKSVFESIFEKYGKDFTDVGDEIDLQTGKIIVDNGHLSNLQAEGDLGRIDEPTSHVEQPLSPVSSSLDFLPNGQEHDVDSASGELENDVSVNGVEELYEATVHQERGFPLSLSNNENTCAGAFCEVHEPESDHVTESVHSHIKGLQNGLLGKPSKLSLKDAAALTEVTNLPKSKSALSPDGVWERQQNIDPVWQVPEIEAKFSTPTVSKKMSRSPMPPQRARSASPPGAGSIWALPTPGRKRNTDIAKKTKNVVGFDKPKRKRSSTSKKKDWSFAVIPDSSDSDDPLQEDYQPSPTSRAPSVIRASKLALTAPEIEKSSSMEETFAILDTTEEPNEPLPCNGSSRLHDSNAEREQPLSLDTSSLAESGPGEPPDEPQGPEELEEPEKPDEPGKSQEPEEDREPILLEITNTEISQSSVQTMVKIKSQSPVKDNQRSSRNPITPDEARIIMRMRHVEGSSWKDIAAAMPGRTAFQVTQWNHIHWQNRKLNPPKSSEPWSNEDRKQLARFKDEEGMSWTDIQKGFPGHTKAEIEFELLRLWIGGATETDHGSGHQDTKSHDDLGTHSVTTISQVPPPANIANKEKHLLAHTQNDPSTPQRQKRSTSKRPDSTYLDFEDLIETGSLAEDSDGLQTSGLSSIQLDARENGGSSARFKRSPSKSLVSPLAKRSSLSNSRRSVFF</sequence>
<dbReference type="Gene3D" id="1.10.20.10">
    <property type="entry name" value="Histone, subunit A"/>
    <property type="match status" value="1"/>
</dbReference>
<feature type="region of interest" description="Disordered" evidence="1">
    <location>
        <begin position="239"/>
        <end position="476"/>
    </location>
</feature>
<dbReference type="GO" id="GO:0005634">
    <property type="term" value="C:nucleus"/>
    <property type="evidence" value="ECO:0007669"/>
    <property type="project" value="InterPro"/>
</dbReference>